<sequence>MEFRWDFLDSLDPDVSSKILMGLDDPADIVRASSVSRLWRDFVITNGICKHLCLRLFPQLSGIDRVVDISNKQENSDVGSSSFVELEHLKKEHRAFVALARGLTSSEVGECLSDAISATSTDNYPEEGVHNTLVSRDRIGRRASYWSSSGQSNPEVPERLTYKLISDLCIITEMNVHPFQAFFQSNSPIYSAKAVRFRMGHRILPEGDEEDIVHEGQECAEEKFVWTYTSPEFPMAQENRVQNFKLPEPILCFGGYLQIELLGRVQRQEMDGLFYICVAHVQVMGRSLFPVFGVESLDPNGRFTLTYNPHAQFSSPHNGNEESDEISVTPEMVQRHVRGWEQILNMLRGTLGVEVYDSDDEQHDSEDEMPEEFAL</sequence>
<dbReference type="OrthoDB" id="63379at2759"/>
<proteinExistence type="predicted"/>
<dbReference type="Gene3D" id="1.20.1280.50">
    <property type="match status" value="1"/>
</dbReference>
<dbReference type="InterPro" id="IPR055336">
    <property type="entry name" value="At4g00755-like"/>
</dbReference>
<protein>
    <submittedName>
        <fullName evidence="2 3">F-box protein At4g00755</fullName>
    </submittedName>
</protein>
<dbReference type="PANTHER" id="PTHR39741:SF14">
    <property type="entry name" value="F-BOX DOMAIN-CONTAINING PROTEIN"/>
    <property type="match status" value="1"/>
</dbReference>
<evidence type="ECO:0000313" key="2">
    <source>
        <dbReference type="RefSeq" id="XP_021860526.1"/>
    </source>
</evidence>
<gene>
    <name evidence="2 3" type="primary">LOC110799563</name>
</gene>
<dbReference type="InterPro" id="IPR036047">
    <property type="entry name" value="F-box-like_dom_sf"/>
</dbReference>
<dbReference type="RefSeq" id="XP_021860526.1">
    <property type="nucleotide sequence ID" value="XM_022004834.1"/>
</dbReference>
<dbReference type="SUPFAM" id="SSF81383">
    <property type="entry name" value="F-box domain"/>
    <property type="match status" value="1"/>
</dbReference>
<dbReference type="GeneID" id="110799563"/>
<dbReference type="RefSeq" id="XP_021860527.1">
    <property type="nucleotide sequence ID" value="XM_022004835.1"/>
</dbReference>
<evidence type="ECO:0000313" key="3">
    <source>
        <dbReference type="RefSeq" id="XP_021860527.1"/>
    </source>
</evidence>
<keyword evidence="1" id="KW-1185">Reference proteome</keyword>
<organism evidence="1 3">
    <name type="scientific">Spinacia oleracea</name>
    <name type="common">Spinach</name>
    <dbReference type="NCBI Taxonomy" id="3562"/>
    <lineage>
        <taxon>Eukaryota</taxon>
        <taxon>Viridiplantae</taxon>
        <taxon>Streptophyta</taxon>
        <taxon>Embryophyta</taxon>
        <taxon>Tracheophyta</taxon>
        <taxon>Spermatophyta</taxon>
        <taxon>Magnoliopsida</taxon>
        <taxon>eudicotyledons</taxon>
        <taxon>Gunneridae</taxon>
        <taxon>Pentapetalae</taxon>
        <taxon>Caryophyllales</taxon>
        <taxon>Chenopodiaceae</taxon>
        <taxon>Chenopodioideae</taxon>
        <taxon>Anserineae</taxon>
        <taxon>Spinacia</taxon>
    </lineage>
</organism>
<name>A0A9R0J3G7_SPIOL</name>
<dbReference type="PANTHER" id="PTHR39741">
    <property type="entry name" value="F-BOX DOMAIN CONTAINING PROTEIN, EXPRESSED"/>
    <property type="match status" value="1"/>
</dbReference>
<reference evidence="1" key="1">
    <citation type="journal article" date="2021" name="Nat. Commun.">
        <title>Genomic analyses provide insights into spinach domestication and the genetic basis of agronomic traits.</title>
        <authorList>
            <person name="Cai X."/>
            <person name="Sun X."/>
            <person name="Xu C."/>
            <person name="Sun H."/>
            <person name="Wang X."/>
            <person name="Ge C."/>
            <person name="Zhang Z."/>
            <person name="Wang Q."/>
            <person name="Fei Z."/>
            <person name="Jiao C."/>
            <person name="Wang Q."/>
        </authorList>
    </citation>
    <scope>NUCLEOTIDE SEQUENCE [LARGE SCALE GENOMIC DNA]</scope>
    <source>
        <strain evidence="1">cv. Varoflay</strain>
    </source>
</reference>
<accession>A0A9R0J3G7</accession>
<dbReference type="KEGG" id="soe:110799563"/>
<evidence type="ECO:0000313" key="1">
    <source>
        <dbReference type="Proteomes" id="UP000813463"/>
    </source>
</evidence>
<reference evidence="2 3" key="2">
    <citation type="submission" date="2025-04" db="UniProtKB">
        <authorList>
            <consortium name="RefSeq"/>
        </authorList>
    </citation>
    <scope>IDENTIFICATION</scope>
</reference>
<dbReference type="AlphaFoldDB" id="A0A9R0J3G7"/>
<dbReference type="Proteomes" id="UP000813463">
    <property type="component" value="Chromosome 2"/>
</dbReference>